<feature type="transmembrane region" description="Helical" evidence="2">
    <location>
        <begin position="124"/>
        <end position="147"/>
    </location>
</feature>
<evidence type="ECO:0000313" key="5">
    <source>
        <dbReference type="Proteomes" id="UP000663853"/>
    </source>
</evidence>
<proteinExistence type="predicted"/>
<dbReference type="InterPro" id="IPR045338">
    <property type="entry name" value="DUF6535"/>
</dbReference>
<feature type="compositionally biased region" description="Low complexity" evidence="1">
    <location>
        <begin position="839"/>
        <end position="854"/>
    </location>
</feature>
<gene>
    <name evidence="4" type="ORF">RDB_LOCUS41210</name>
</gene>
<evidence type="ECO:0000259" key="3">
    <source>
        <dbReference type="Pfam" id="PF20153"/>
    </source>
</evidence>
<feature type="region of interest" description="Disordered" evidence="1">
    <location>
        <begin position="824"/>
        <end position="859"/>
    </location>
</feature>
<sequence length="1002" mass="109963">MDAIASGQAPAPSGTIIPSFENFHPQRGDLVTNVLWFLSLALSLSAAFLAILVKQWGEGFVNDGHFSPFHVQVRIRQARYNEIQSWKTREFVRSLPILMHLALGLFLVGLMSFLWGLKLPKLTFLILAVVGVTFGCYGFATVTPLFFPFCPYNTPLSSRTFWGGLYSFIARRMTTNAGGKANELPVQRREQDILNNTSPDHLTAEAILWLVSHSENNLLVDEAIQTTASVVAGPEFWDSLAKERFVTIVARRFTAFCKTTRSSGEFPLKTTYYSRALARVAQYSTIQLVQATDASSFMDVSTKSKDIRVTSELFSTVEQGFHHLTECGHPEAKAAGFCAESAWYTSAGRPNYSNNKRGPLLTKIIDFLGTKPDISDELLVSLVQAIAVEVSHIREELNEELIKESFQSVIDLCDLTLPNKTEKLLDGPARGAMSATLAVISALLNHCQTTTRHDAEMIFRRRDDRFHLYGPFQESQNAYIQQFRYTAVARDLESTHWRPWFAQWVAQICTRYPEYLEANSSVLLLFGLSGILRSFRVDSAQAAKLAELFGDQLESVNIVNTEPIRLPFILSSTCDLREHIGDDIYEAILAPPKTLDYVNVACIPPQAKANILRRLQTNGLWVKFVARHELFVAISRLSRETDDQLLQSQCIIMLNQHWFMRSATGQTIYSPPDWSSFIDFKFISIWVKGFHSRLVTDSNPSRDELQSSTISCFAKLAGTIIMQTATSKAPAQPHVNQPAAAGQPTSQGTAYTPSGVDVRDRIPPPEILRVLEKLLLHDKELFEVFAKDIACVASSGVNQPGTDLKFWRNAILCLPKQLVASSTSQAPTASTGHPAHVGSTPAVPAASASSQAPPITNTPQAPVAIMSAQAPVTSGSQAPAADSSPPIQVTSAGSQAPTTTVYLQSSTGADPQVPSSSAHVAAAFTQLPTAGSNTQTSSSTFINSNAQASTSSAPALTTLQPPPMTREEARGWLRTFADNNANSEQVLGELARNLRDELTRTD</sequence>
<keyword evidence="2" id="KW-0812">Transmembrane</keyword>
<dbReference type="Proteomes" id="UP000663853">
    <property type="component" value="Unassembled WGS sequence"/>
</dbReference>
<dbReference type="Pfam" id="PF20153">
    <property type="entry name" value="DUF6535"/>
    <property type="match status" value="1"/>
</dbReference>
<reference evidence="4" key="1">
    <citation type="submission" date="2021-01" db="EMBL/GenBank/DDBJ databases">
        <authorList>
            <person name="Kaushik A."/>
        </authorList>
    </citation>
    <scope>NUCLEOTIDE SEQUENCE</scope>
    <source>
        <strain evidence="4">AG6-10EEA</strain>
    </source>
</reference>
<comment type="caution">
    <text evidence="4">The sequence shown here is derived from an EMBL/GenBank/DDBJ whole genome shotgun (WGS) entry which is preliminary data.</text>
</comment>
<organism evidence="4 5">
    <name type="scientific">Rhizoctonia solani</name>
    <dbReference type="NCBI Taxonomy" id="456999"/>
    <lineage>
        <taxon>Eukaryota</taxon>
        <taxon>Fungi</taxon>
        <taxon>Dikarya</taxon>
        <taxon>Basidiomycota</taxon>
        <taxon>Agaricomycotina</taxon>
        <taxon>Agaricomycetes</taxon>
        <taxon>Cantharellales</taxon>
        <taxon>Ceratobasidiaceae</taxon>
        <taxon>Rhizoctonia</taxon>
    </lineage>
</organism>
<feature type="region of interest" description="Disordered" evidence="1">
    <location>
        <begin position="874"/>
        <end position="895"/>
    </location>
</feature>
<name>A0A8H3GAH0_9AGAM</name>
<evidence type="ECO:0000256" key="2">
    <source>
        <dbReference type="SAM" id="Phobius"/>
    </source>
</evidence>
<evidence type="ECO:0000313" key="4">
    <source>
        <dbReference type="EMBL" id="CAE6444773.1"/>
    </source>
</evidence>
<accession>A0A8H3GAH0</accession>
<feature type="compositionally biased region" description="Polar residues" evidence="1">
    <location>
        <begin position="743"/>
        <end position="752"/>
    </location>
</feature>
<evidence type="ECO:0000256" key="1">
    <source>
        <dbReference type="SAM" id="MobiDB-lite"/>
    </source>
</evidence>
<keyword evidence="2" id="KW-0472">Membrane</keyword>
<keyword evidence="2" id="KW-1133">Transmembrane helix</keyword>
<feature type="region of interest" description="Disordered" evidence="1">
    <location>
        <begin position="728"/>
        <end position="758"/>
    </location>
</feature>
<protein>
    <recommendedName>
        <fullName evidence="3">DUF6535 domain-containing protein</fullName>
    </recommendedName>
</protein>
<feature type="non-terminal residue" evidence="4">
    <location>
        <position position="1"/>
    </location>
</feature>
<feature type="transmembrane region" description="Helical" evidence="2">
    <location>
        <begin position="97"/>
        <end position="117"/>
    </location>
</feature>
<dbReference type="EMBL" id="CAJMXA010000847">
    <property type="protein sequence ID" value="CAE6444773.1"/>
    <property type="molecule type" value="Genomic_DNA"/>
</dbReference>
<dbReference type="AlphaFoldDB" id="A0A8H3GAH0"/>
<feature type="transmembrane region" description="Helical" evidence="2">
    <location>
        <begin position="34"/>
        <end position="53"/>
    </location>
</feature>
<feature type="domain" description="DUF6535" evidence="3">
    <location>
        <begin position="14"/>
        <end position="115"/>
    </location>
</feature>
<feature type="compositionally biased region" description="Polar residues" evidence="1">
    <location>
        <begin position="885"/>
        <end position="895"/>
    </location>
</feature>